<organism evidence="7 8">
    <name type="scientific">Candidatus Korarchaeum cryptofilum</name>
    <dbReference type="NCBI Taxonomy" id="498846"/>
    <lineage>
        <taxon>Archaea</taxon>
        <taxon>Thermoproteota</taxon>
        <taxon>Candidatus Korarchaeia</taxon>
        <taxon>Candidatus Korarchaeales</taxon>
        <taxon>Candidatus Korarchaeaceae</taxon>
        <taxon>Candidatus Korarchaeum</taxon>
    </lineage>
</organism>
<feature type="transmembrane region" description="Helical" evidence="6">
    <location>
        <begin position="61"/>
        <end position="80"/>
    </location>
</feature>
<evidence type="ECO:0000313" key="7">
    <source>
        <dbReference type="EMBL" id="RSN69644.1"/>
    </source>
</evidence>
<evidence type="ECO:0000256" key="3">
    <source>
        <dbReference type="ARBA" id="ARBA00022692"/>
    </source>
</evidence>
<name>A0A429G7A0_9CREN</name>
<feature type="transmembrane region" description="Helical" evidence="6">
    <location>
        <begin position="86"/>
        <end position="106"/>
    </location>
</feature>
<feature type="transmembrane region" description="Helical" evidence="6">
    <location>
        <begin position="249"/>
        <end position="274"/>
    </location>
</feature>
<dbReference type="PANTHER" id="PTHR30482">
    <property type="entry name" value="HIGH-AFFINITY BRANCHED-CHAIN AMINO ACID TRANSPORT SYSTEM PERMEASE"/>
    <property type="match status" value="1"/>
</dbReference>
<dbReference type="GO" id="GO:0015658">
    <property type="term" value="F:branched-chain amino acid transmembrane transporter activity"/>
    <property type="evidence" value="ECO:0007669"/>
    <property type="project" value="InterPro"/>
</dbReference>
<dbReference type="EMBL" id="RCOR01000018">
    <property type="protein sequence ID" value="RSN69644.1"/>
    <property type="molecule type" value="Genomic_DNA"/>
</dbReference>
<keyword evidence="2" id="KW-1003">Cell membrane</keyword>
<dbReference type="AlphaFoldDB" id="A0A429G7A0"/>
<evidence type="ECO:0000256" key="6">
    <source>
        <dbReference type="SAM" id="Phobius"/>
    </source>
</evidence>
<evidence type="ECO:0000313" key="8">
    <source>
        <dbReference type="Proteomes" id="UP000278149"/>
    </source>
</evidence>
<reference evidence="7 8" key="1">
    <citation type="submission" date="2018-10" db="EMBL/GenBank/DDBJ databases">
        <title>Co-occurring genomic capacity for anaerobic methane metabolism and dissimilatory sulfite reduction discovered in the Korarchaeota.</title>
        <authorList>
            <person name="Mckay L.J."/>
            <person name="Dlakic M."/>
            <person name="Fields M.W."/>
            <person name="Delmont T.O."/>
            <person name="Eren A.M."/>
            <person name="Jay Z.J."/>
            <person name="Klingelsmith K.B."/>
            <person name="Rusch D.B."/>
            <person name="Inskeep W.P."/>
        </authorList>
    </citation>
    <scope>NUCLEOTIDE SEQUENCE [LARGE SCALE GENOMIC DNA]</scope>
    <source>
        <strain evidence="7 8">WS</strain>
    </source>
</reference>
<sequence length="317" mass="34336">MLGITRDLIIGDLKYYALAFILLLPLPLAGDYITHIAIMIMLYSITAASLDILVGYTGRLSLGHAAFYAIGAYTSTLLSMNLNVNPWIGIIIGGILASIFGLILGIPSLKLKGPYLAISTLGFGVIVQLMLINLDWLTNGPIGIPNIPPLPGGPIDLRIKSSFYYVALILTLLSIFFLHLLTKSRVGKILVAIREDEDAALSVGVNVPFFKIFAFIIATFFAGLSGGLYAHYIRYISPAMSALSESINILSMTIIGGFGTLVGPLMGAALLTILQEVLRPYLEYRYLIYGGLIVVVMKFFPSGIYGLLQSIIRKVRG</sequence>
<evidence type="ECO:0000256" key="2">
    <source>
        <dbReference type="ARBA" id="ARBA00022475"/>
    </source>
</evidence>
<keyword evidence="4 6" id="KW-1133">Transmembrane helix</keyword>
<feature type="transmembrane region" description="Helical" evidence="6">
    <location>
        <begin position="36"/>
        <end position="54"/>
    </location>
</feature>
<evidence type="ECO:0000256" key="4">
    <source>
        <dbReference type="ARBA" id="ARBA00022989"/>
    </source>
</evidence>
<feature type="transmembrane region" description="Helical" evidence="6">
    <location>
        <begin position="286"/>
        <end position="308"/>
    </location>
</feature>
<comment type="subcellular location">
    <subcellularLocation>
        <location evidence="1">Cell membrane</location>
        <topology evidence="1">Multi-pass membrane protein</topology>
    </subcellularLocation>
</comment>
<dbReference type="PANTHER" id="PTHR30482:SF10">
    <property type="entry name" value="HIGH-AFFINITY BRANCHED-CHAIN AMINO ACID TRANSPORT PROTEIN BRAE"/>
    <property type="match status" value="1"/>
</dbReference>
<accession>A0A429G7A0</accession>
<dbReference type="GO" id="GO:0005886">
    <property type="term" value="C:plasma membrane"/>
    <property type="evidence" value="ECO:0007669"/>
    <property type="project" value="UniProtKB-SubCell"/>
</dbReference>
<feature type="transmembrane region" description="Helical" evidence="6">
    <location>
        <begin position="113"/>
        <end position="132"/>
    </location>
</feature>
<dbReference type="InterPro" id="IPR001851">
    <property type="entry name" value="ABC_transp_permease"/>
</dbReference>
<proteinExistence type="predicted"/>
<evidence type="ECO:0000256" key="1">
    <source>
        <dbReference type="ARBA" id="ARBA00004651"/>
    </source>
</evidence>
<feature type="transmembrane region" description="Helical" evidence="6">
    <location>
        <begin position="163"/>
        <end position="182"/>
    </location>
</feature>
<feature type="transmembrane region" description="Helical" evidence="6">
    <location>
        <begin position="203"/>
        <end position="229"/>
    </location>
</feature>
<comment type="caution">
    <text evidence="7">The sequence shown here is derived from an EMBL/GenBank/DDBJ whole genome shotgun (WGS) entry which is preliminary data.</text>
</comment>
<dbReference type="RefSeq" id="WP_125741273.1">
    <property type="nucleotide sequence ID" value="NZ_RCOR01000018.1"/>
</dbReference>
<keyword evidence="3 6" id="KW-0812">Transmembrane</keyword>
<dbReference type="CDD" id="cd06581">
    <property type="entry name" value="TM_PBP1_LivM_like"/>
    <property type="match status" value="1"/>
</dbReference>
<dbReference type="Pfam" id="PF02653">
    <property type="entry name" value="BPD_transp_2"/>
    <property type="match status" value="1"/>
</dbReference>
<feature type="transmembrane region" description="Helical" evidence="6">
    <location>
        <begin position="12"/>
        <end position="30"/>
    </location>
</feature>
<dbReference type="Proteomes" id="UP000278149">
    <property type="component" value="Unassembled WGS sequence"/>
</dbReference>
<dbReference type="InterPro" id="IPR043428">
    <property type="entry name" value="LivM-like"/>
</dbReference>
<evidence type="ECO:0000256" key="5">
    <source>
        <dbReference type="ARBA" id="ARBA00023136"/>
    </source>
</evidence>
<gene>
    <name evidence="7" type="ORF">D9Q81_03325</name>
</gene>
<protein>
    <submittedName>
        <fullName evidence="7">Branched-chain amino acid ABC transporter permease</fullName>
    </submittedName>
</protein>
<keyword evidence="5 6" id="KW-0472">Membrane</keyword>